<dbReference type="InterPro" id="IPR002048">
    <property type="entry name" value="EF_hand_dom"/>
</dbReference>
<gene>
    <name evidence="20" type="ORF">NEZAVI_LOCUS2724</name>
</gene>
<feature type="signal peptide" evidence="18">
    <location>
        <begin position="1"/>
        <end position="28"/>
    </location>
</feature>
<evidence type="ECO:0000313" key="20">
    <source>
        <dbReference type="EMBL" id="CAH1391789.1"/>
    </source>
</evidence>
<dbReference type="GO" id="GO:0005794">
    <property type="term" value="C:Golgi apparatus"/>
    <property type="evidence" value="ECO:0007669"/>
    <property type="project" value="UniProtKB-SubCell"/>
</dbReference>
<feature type="chain" id="PRO_5040498533" description="EF-hand domain-containing protein" evidence="18">
    <location>
        <begin position="29"/>
        <end position="621"/>
    </location>
</feature>
<evidence type="ECO:0000256" key="17">
    <source>
        <dbReference type="SAM" id="MobiDB-lite"/>
    </source>
</evidence>
<feature type="region of interest" description="Disordered" evidence="17">
    <location>
        <begin position="565"/>
        <end position="621"/>
    </location>
</feature>
<dbReference type="FunFam" id="1.10.238.10:FF:000045">
    <property type="entry name" value="Nucleobindin 2"/>
    <property type="match status" value="1"/>
</dbReference>
<evidence type="ECO:0000256" key="8">
    <source>
        <dbReference type="ARBA" id="ARBA00022553"/>
    </source>
</evidence>
<keyword evidence="21" id="KW-1185">Reference proteome</keyword>
<evidence type="ECO:0000256" key="3">
    <source>
        <dbReference type="ARBA" id="ARBA00004555"/>
    </source>
</evidence>
<evidence type="ECO:0000256" key="11">
    <source>
        <dbReference type="ARBA" id="ARBA00022729"/>
    </source>
</evidence>
<keyword evidence="15" id="KW-0238">DNA-binding</keyword>
<feature type="compositionally biased region" description="Low complexity" evidence="17">
    <location>
        <begin position="448"/>
        <end position="461"/>
    </location>
</feature>
<dbReference type="InterPro" id="IPR057576">
    <property type="entry name" value="NUCB1_N"/>
</dbReference>
<protein>
    <recommendedName>
        <fullName evidence="19">EF-hand domain-containing protein</fullName>
    </recommendedName>
</protein>
<keyword evidence="10" id="KW-0479">Metal-binding</keyword>
<evidence type="ECO:0000256" key="15">
    <source>
        <dbReference type="ARBA" id="ARBA00023125"/>
    </source>
</evidence>
<dbReference type="OrthoDB" id="5982823at2759"/>
<feature type="region of interest" description="Disordered" evidence="17">
    <location>
        <begin position="373"/>
        <end position="470"/>
    </location>
</feature>
<dbReference type="EMBL" id="OV725077">
    <property type="protein sequence ID" value="CAH1391789.1"/>
    <property type="molecule type" value="Genomic_DNA"/>
</dbReference>
<accession>A0A9P0EBB8</accession>
<feature type="compositionally biased region" description="Polar residues" evidence="17">
    <location>
        <begin position="568"/>
        <end position="577"/>
    </location>
</feature>
<keyword evidence="12" id="KW-0677">Repeat</keyword>
<dbReference type="PROSITE" id="PS00018">
    <property type="entry name" value="EF_HAND_1"/>
    <property type="match status" value="1"/>
</dbReference>
<feature type="domain" description="EF-hand" evidence="19">
    <location>
        <begin position="288"/>
        <end position="323"/>
    </location>
</feature>
<keyword evidence="6" id="KW-0963">Cytoplasm</keyword>
<feature type="compositionally biased region" description="Polar residues" evidence="17">
    <location>
        <begin position="588"/>
        <end position="612"/>
    </location>
</feature>
<evidence type="ECO:0000256" key="7">
    <source>
        <dbReference type="ARBA" id="ARBA00022525"/>
    </source>
</evidence>
<dbReference type="GO" id="GO:0003677">
    <property type="term" value="F:DNA binding"/>
    <property type="evidence" value="ECO:0007669"/>
    <property type="project" value="UniProtKB-KW"/>
</dbReference>
<evidence type="ECO:0000256" key="13">
    <source>
        <dbReference type="ARBA" id="ARBA00022837"/>
    </source>
</evidence>
<keyword evidence="9" id="KW-0344">Guanine-nucleotide releasing factor</keyword>
<evidence type="ECO:0000256" key="2">
    <source>
        <dbReference type="ARBA" id="ARBA00004496"/>
    </source>
</evidence>
<evidence type="ECO:0000256" key="18">
    <source>
        <dbReference type="SAM" id="SignalP"/>
    </source>
</evidence>
<dbReference type="AlphaFoldDB" id="A0A9P0EBB8"/>
<sequence length="621" mass="71743">MGLLQLRSCHFLILFIIVHNCVAPPAKSKQPVENETVGEEKPVSLDELGIEYNRYLKEVVDALESDPEFRKKLETAEEADFRNGKIAAELEYVNHHVRTKLDELKRTELQRLRDLVKQAEELDHNEIDPNHIDPGHVDHQNPHTFESADLHKLITQVRKDLAEADRKRREEFKEYELQKKFETEQKLKVMDEEHKKKFLQELEEQKKKHSQHEPLHHPGSKAQLEEVWEKEDHMETQKFNPRTFFLLHDINGDGYWDEDEVKALFLKELDKLYQAGVPEDDMREREEEMERMREHVFKESDSNGDRLISYQEFLEQTKKKEFNRDEGWETIDSQPQFTQQEYEEFERRRQEEIQRLIDQGLLQPYAPGMMPPPPLAHQDHQFQQNHPDVHMQQQQHYAQNMPYPPHGGAPPQYAPGHGQYAPAYTNQGSAYTNQGSAPINQGPPHPAQAPQQANQYHAPPNLADPNAIPQQHQPYQVPQQAGGYHVPSHQVDPNAVPQQAGKYHVPSHQVDPNAIPQQHPSLKTSDQVVKQVPNAVPVQQNFNNMPSNLGKIPESNQIPNAYEKAQPVQPSGIQNDPKNAIPQGGAQGNQIPQVKYNVPQQPQYQPGNVQYHSKNDDKIKV</sequence>
<evidence type="ECO:0000313" key="21">
    <source>
        <dbReference type="Proteomes" id="UP001152798"/>
    </source>
</evidence>
<dbReference type="PANTHER" id="PTHR19237">
    <property type="entry name" value="NUCLEOBINDIN"/>
    <property type="match status" value="1"/>
</dbReference>
<dbReference type="InterPro" id="IPR011992">
    <property type="entry name" value="EF-hand-dom_pair"/>
</dbReference>
<feature type="compositionally biased region" description="Polar residues" evidence="17">
    <location>
        <begin position="381"/>
        <end position="398"/>
    </location>
</feature>
<dbReference type="PROSITE" id="PS50222">
    <property type="entry name" value="EF_HAND_2"/>
    <property type="match status" value="1"/>
</dbReference>
<reference evidence="20" key="1">
    <citation type="submission" date="2022-01" db="EMBL/GenBank/DDBJ databases">
        <authorList>
            <person name="King R."/>
        </authorList>
    </citation>
    <scope>NUCLEOTIDE SEQUENCE</scope>
</reference>
<proteinExistence type="inferred from homology"/>
<evidence type="ECO:0000256" key="16">
    <source>
        <dbReference type="ARBA" id="ARBA00023136"/>
    </source>
</evidence>
<dbReference type="GO" id="GO:0005085">
    <property type="term" value="F:guanyl-nucleotide exchange factor activity"/>
    <property type="evidence" value="ECO:0007669"/>
    <property type="project" value="UniProtKB-KW"/>
</dbReference>
<evidence type="ECO:0000256" key="12">
    <source>
        <dbReference type="ARBA" id="ARBA00022737"/>
    </source>
</evidence>
<dbReference type="InterPro" id="IPR018247">
    <property type="entry name" value="EF_Hand_1_Ca_BS"/>
</dbReference>
<evidence type="ECO:0000256" key="1">
    <source>
        <dbReference type="ARBA" id="ARBA00004170"/>
    </source>
</evidence>
<comment type="subcellular location">
    <subcellularLocation>
        <location evidence="2">Cytoplasm</location>
    </subcellularLocation>
    <subcellularLocation>
        <location evidence="3">Golgi apparatus</location>
    </subcellularLocation>
    <subcellularLocation>
        <location evidence="1">Membrane</location>
        <topology evidence="1">Peripheral membrane protein</topology>
    </subcellularLocation>
    <subcellularLocation>
        <location evidence="4">Secreted</location>
    </subcellularLocation>
</comment>
<keyword evidence="11 18" id="KW-0732">Signal</keyword>
<evidence type="ECO:0000256" key="6">
    <source>
        <dbReference type="ARBA" id="ARBA00022490"/>
    </source>
</evidence>
<dbReference type="PANTHER" id="PTHR19237:SF20">
    <property type="entry name" value="NUCLEOBINDIN 1"/>
    <property type="match status" value="1"/>
</dbReference>
<dbReference type="InterPro" id="IPR040250">
    <property type="entry name" value="Nucleobindin"/>
</dbReference>
<evidence type="ECO:0000256" key="5">
    <source>
        <dbReference type="ARBA" id="ARBA00008063"/>
    </source>
</evidence>
<comment type="similarity">
    <text evidence="5">Belongs to the nucleobindin family.</text>
</comment>
<dbReference type="GO" id="GO:0005509">
    <property type="term" value="F:calcium ion binding"/>
    <property type="evidence" value="ECO:0007669"/>
    <property type="project" value="InterPro"/>
</dbReference>
<keyword evidence="8" id="KW-0597">Phosphoprotein</keyword>
<dbReference type="Pfam" id="PF25434">
    <property type="entry name" value="NUCB1_N"/>
    <property type="match status" value="1"/>
</dbReference>
<dbReference type="GO" id="GO:0070062">
    <property type="term" value="C:extracellular exosome"/>
    <property type="evidence" value="ECO:0007669"/>
    <property type="project" value="TreeGrafter"/>
</dbReference>
<dbReference type="SUPFAM" id="SSF47473">
    <property type="entry name" value="EF-hand"/>
    <property type="match status" value="1"/>
</dbReference>
<name>A0A9P0EBB8_NEZVI</name>
<keyword evidence="13" id="KW-0106">Calcium</keyword>
<evidence type="ECO:0000259" key="19">
    <source>
        <dbReference type="PROSITE" id="PS50222"/>
    </source>
</evidence>
<feature type="region of interest" description="Disordered" evidence="17">
    <location>
        <begin position="475"/>
        <end position="494"/>
    </location>
</feature>
<evidence type="ECO:0000256" key="14">
    <source>
        <dbReference type="ARBA" id="ARBA00023034"/>
    </source>
</evidence>
<evidence type="ECO:0000256" key="10">
    <source>
        <dbReference type="ARBA" id="ARBA00022723"/>
    </source>
</evidence>
<dbReference type="GO" id="GO:0016020">
    <property type="term" value="C:membrane"/>
    <property type="evidence" value="ECO:0007669"/>
    <property type="project" value="UniProtKB-SubCell"/>
</dbReference>
<dbReference type="Gene3D" id="1.10.238.10">
    <property type="entry name" value="EF-hand"/>
    <property type="match status" value="1"/>
</dbReference>
<organism evidence="20 21">
    <name type="scientific">Nezara viridula</name>
    <name type="common">Southern green stink bug</name>
    <name type="synonym">Cimex viridulus</name>
    <dbReference type="NCBI Taxonomy" id="85310"/>
    <lineage>
        <taxon>Eukaryota</taxon>
        <taxon>Metazoa</taxon>
        <taxon>Ecdysozoa</taxon>
        <taxon>Arthropoda</taxon>
        <taxon>Hexapoda</taxon>
        <taxon>Insecta</taxon>
        <taxon>Pterygota</taxon>
        <taxon>Neoptera</taxon>
        <taxon>Paraneoptera</taxon>
        <taxon>Hemiptera</taxon>
        <taxon>Heteroptera</taxon>
        <taxon>Panheteroptera</taxon>
        <taxon>Pentatomomorpha</taxon>
        <taxon>Pentatomoidea</taxon>
        <taxon>Pentatomidae</taxon>
        <taxon>Pentatominae</taxon>
        <taxon>Nezara</taxon>
    </lineage>
</organism>
<dbReference type="GO" id="GO:0005793">
    <property type="term" value="C:endoplasmic reticulum-Golgi intermediate compartment"/>
    <property type="evidence" value="ECO:0007669"/>
    <property type="project" value="TreeGrafter"/>
</dbReference>
<evidence type="ECO:0000256" key="4">
    <source>
        <dbReference type="ARBA" id="ARBA00004613"/>
    </source>
</evidence>
<feature type="compositionally biased region" description="Polar residues" evidence="17">
    <location>
        <begin position="424"/>
        <end position="439"/>
    </location>
</feature>
<evidence type="ECO:0000256" key="9">
    <source>
        <dbReference type="ARBA" id="ARBA00022658"/>
    </source>
</evidence>
<keyword evidence="16" id="KW-0472">Membrane</keyword>
<keyword evidence="7" id="KW-0964">Secreted</keyword>
<keyword evidence="14" id="KW-0333">Golgi apparatus</keyword>
<dbReference type="Proteomes" id="UP001152798">
    <property type="component" value="Chromosome 1"/>
</dbReference>